<gene>
    <name evidence="1" type="ORF">DCF25_01415</name>
</gene>
<dbReference type="Proteomes" id="UP000249354">
    <property type="component" value="Unassembled WGS sequence"/>
</dbReference>
<organism evidence="1 2">
    <name type="scientific">Leptolyngbya foveolarum</name>
    <dbReference type="NCBI Taxonomy" id="47253"/>
    <lineage>
        <taxon>Bacteria</taxon>
        <taxon>Bacillati</taxon>
        <taxon>Cyanobacteriota</taxon>
        <taxon>Cyanophyceae</taxon>
        <taxon>Leptolyngbyales</taxon>
        <taxon>Leptolyngbyaceae</taxon>
        <taxon>Leptolyngbya group</taxon>
        <taxon>Leptolyngbya</taxon>
    </lineage>
</organism>
<comment type="caution">
    <text evidence="1">The sequence shown here is derived from an EMBL/GenBank/DDBJ whole genome shotgun (WGS) entry which is preliminary data.</text>
</comment>
<name>A0A2W4WKL5_9CYAN</name>
<dbReference type="EMBL" id="QBMC01000005">
    <property type="protein sequence ID" value="PZO22935.1"/>
    <property type="molecule type" value="Genomic_DNA"/>
</dbReference>
<reference evidence="1 2" key="2">
    <citation type="submission" date="2018-06" db="EMBL/GenBank/DDBJ databases">
        <title>Metagenomic assembly of (sub)arctic Cyanobacteria and their associated microbiome from non-axenic cultures.</title>
        <authorList>
            <person name="Baurain D."/>
        </authorList>
    </citation>
    <scope>NUCLEOTIDE SEQUENCE [LARGE SCALE GENOMIC DNA]</scope>
    <source>
        <strain evidence="1">ULC129bin1</strain>
    </source>
</reference>
<evidence type="ECO:0000313" key="1">
    <source>
        <dbReference type="EMBL" id="PZO22935.1"/>
    </source>
</evidence>
<reference evidence="2" key="1">
    <citation type="submission" date="2018-04" db="EMBL/GenBank/DDBJ databases">
        <authorList>
            <person name="Cornet L."/>
        </authorList>
    </citation>
    <scope>NUCLEOTIDE SEQUENCE [LARGE SCALE GENOMIC DNA]</scope>
</reference>
<sequence length="87" mass="9186">MAAKQPLTGIELVDCAKANAQQGVQEAAKLCGYGDHISDFQSALKKAGADMGVKLDELDDLITDQFIAQRTPVMDVAPVVDGTTSHL</sequence>
<accession>A0A2W4WKL5</accession>
<proteinExistence type="predicted"/>
<protein>
    <submittedName>
        <fullName evidence="1">Uncharacterized protein</fullName>
    </submittedName>
</protein>
<evidence type="ECO:0000313" key="2">
    <source>
        <dbReference type="Proteomes" id="UP000249354"/>
    </source>
</evidence>
<dbReference type="AlphaFoldDB" id="A0A2W4WKL5"/>